<evidence type="ECO:0000313" key="2">
    <source>
        <dbReference type="EMBL" id="PSN63881.1"/>
    </source>
</evidence>
<feature type="compositionally biased region" description="Polar residues" evidence="1">
    <location>
        <begin position="282"/>
        <end position="291"/>
    </location>
</feature>
<feature type="compositionally biased region" description="Basic and acidic residues" evidence="1">
    <location>
        <begin position="93"/>
        <end position="107"/>
    </location>
</feature>
<accession>A0A2T2NEL4</accession>
<feature type="compositionally biased region" description="Low complexity" evidence="1">
    <location>
        <begin position="321"/>
        <end position="332"/>
    </location>
</feature>
<protein>
    <submittedName>
        <fullName evidence="2">Uncharacterized protein</fullName>
    </submittedName>
</protein>
<feature type="compositionally biased region" description="Polar residues" evidence="1">
    <location>
        <begin position="362"/>
        <end position="374"/>
    </location>
</feature>
<dbReference type="AlphaFoldDB" id="A0A2T2NEL4"/>
<feature type="region of interest" description="Disordered" evidence="1">
    <location>
        <begin position="89"/>
        <end position="490"/>
    </location>
</feature>
<feature type="compositionally biased region" description="Polar residues" evidence="1">
    <location>
        <begin position="480"/>
        <end position="490"/>
    </location>
</feature>
<gene>
    <name evidence="2" type="ORF">BS50DRAFT_91839</name>
</gene>
<feature type="compositionally biased region" description="Polar residues" evidence="1">
    <location>
        <begin position="221"/>
        <end position="251"/>
    </location>
</feature>
<dbReference type="EMBL" id="KZ678139">
    <property type="protein sequence ID" value="PSN63881.1"/>
    <property type="molecule type" value="Genomic_DNA"/>
</dbReference>
<reference evidence="2 3" key="1">
    <citation type="journal article" date="2018" name="Front. Microbiol.">
        <title>Genome-Wide Analysis of Corynespora cassiicola Leaf Fall Disease Putative Effectors.</title>
        <authorList>
            <person name="Lopez D."/>
            <person name="Ribeiro S."/>
            <person name="Label P."/>
            <person name="Fumanal B."/>
            <person name="Venisse J.S."/>
            <person name="Kohler A."/>
            <person name="de Oliveira R.R."/>
            <person name="Labutti K."/>
            <person name="Lipzen A."/>
            <person name="Lail K."/>
            <person name="Bauer D."/>
            <person name="Ohm R.A."/>
            <person name="Barry K.W."/>
            <person name="Spatafora J."/>
            <person name="Grigoriev I.V."/>
            <person name="Martin F.M."/>
            <person name="Pujade-Renaud V."/>
        </authorList>
    </citation>
    <scope>NUCLEOTIDE SEQUENCE [LARGE SCALE GENOMIC DNA]</scope>
    <source>
        <strain evidence="2 3">Philippines</strain>
    </source>
</reference>
<organism evidence="2 3">
    <name type="scientific">Corynespora cassiicola Philippines</name>
    <dbReference type="NCBI Taxonomy" id="1448308"/>
    <lineage>
        <taxon>Eukaryota</taxon>
        <taxon>Fungi</taxon>
        <taxon>Dikarya</taxon>
        <taxon>Ascomycota</taxon>
        <taxon>Pezizomycotina</taxon>
        <taxon>Dothideomycetes</taxon>
        <taxon>Pleosporomycetidae</taxon>
        <taxon>Pleosporales</taxon>
        <taxon>Corynesporascaceae</taxon>
        <taxon>Corynespora</taxon>
    </lineage>
</organism>
<evidence type="ECO:0000256" key="1">
    <source>
        <dbReference type="SAM" id="MobiDB-lite"/>
    </source>
</evidence>
<feature type="compositionally biased region" description="Polar residues" evidence="1">
    <location>
        <begin position="196"/>
        <end position="207"/>
    </location>
</feature>
<name>A0A2T2NEL4_CORCC</name>
<feature type="compositionally biased region" description="Polar residues" evidence="1">
    <location>
        <begin position="166"/>
        <end position="187"/>
    </location>
</feature>
<evidence type="ECO:0000313" key="3">
    <source>
        <dbReference type="Proteomes" id="UP000240883"/>
    </source>
</evidence>
<feature type="compositionally biased region" description="Acidic residues" evidence="1">
    <location>
        <begin position="210"/>
        <end position="219"/>
    </location>
</feature>
<feature type="compositionally biased region" description="Polar residues" evidence="1">
    <location>
        <begin position="909"/>
        <end position="926"/>
    </location>
</feature>
<sequence>MESDITNLASHNACSPEDALISSKQLDFARELVNYSVVPNSQEARKIYNEIDKQLKSTHVNLVENLYETGDDNKGSTGSFWDWRGLEASDSEAPTRGDRAGLNEWKRGHSLRVSKASDTGTVKEQRQDSPSIAQRETNERSDVFNKVSPSNPITLLEEQKAISPRLESTSVSLDQGRPSSKYLSSPSDAAIPSDNMVAQNTKSNHPASGQEDDSPEWIESDSVSSFNRDTSDDSGSTGKETPSKHTLSASQIGYRPADYHDDAGDVALPQLPASFTKEPQWGSKSTGNTPPIQHPLWRAKGPYQFETSSDSSRSGEETVRRALSSSSRATSRQIGRGSDLMTPSSTFKGRRGSSSEEGVASPPSQWNFPQQQTAERNRDGSLHATSSDKSTGHIHDTFRSPSPSDHDSQLHSPTPVLAPARSYGSTDEHFQPSTHKAPRHPFGTLSGTPDDDKPRVFGTYGPSDASGTSLCRTPPMVPGQQKNSGEGAYSNRQKFTNKPTYGMAGWGRGLYGGDVPAGDTLSESDGNTLSRTDSPEISSLGHTYGHKYKSIASSDTGHSFTHESEIDYAPSIQGDGAEKHSDAKGNQHHLSVFPRTHKTTDDTLQVPLHPVKSLRKHRPNRPWEHKTGRAPRAGEIDAGRRAGETIEEQIARHNQERKERGYDDAIQYMSAQPTPQFYTDPDTVSVRDATQTWHGHSAYDTDQMSFTHIYERRAEMMGYKPGVDTLPEGDRADVFRAYVVQHLNREMVKINKEAGEAMAAIRENPRLSEQERQEQVRHVQDLTNLKVNEAKERTGYHRVDDTDKVDAALAESNARRNEILQMQQKQTITLATVGRGLAGFGKFMLGVPSDPRLKSYSSRFPPGTFPTLKQALEAQAVQRQMGRQPQPQATAVPEGARQAGLAPEGQDAKGQSNVFSGSTLQNSTHNHAPGLPTEAKDSDNLSRASDASLSHLPTQSEMYAAYQGR</sequence>
<dbReference type="Proteomes" id="UP000240883">
    <property type="component" value="Unassembled WGS sequence"/>
</dbReference>
<feature type="region of interest" description="Disordered" evidence="1">
    <location>
        <begin position="875"/>
        <end position="965"/>
    </location>
</feature>
<keyword evidence="3" id="KW-1185">Reference proteome</keyword>
<feature type="compositionally biased region" description="Basic and acidic residues" evidence="1">
    <location>
        <begin position="390"/>
        <end position="409"/>
    </location>
</feature>
<feature type="compositionally biased region" description="Polar residues" evidence="1">
    <location>
        <begin position="877"/>
        <end position="889"/>
    </location>
</feature>
<proteinExistence type="predicted"/>
<feature type="compositionally biased region" description="Polar residues" evidence="1">
    <location>
        <begin position="941"/>
        <end position="957"/>
    </location>
</feature>